<dbReference type="Pfam" id="PF01497">
    <property type="entry name" value="Peripla_BP_2"/>
    <property type="match status" value="1"/>
</dbReference>
<feature type="signal peptide" evidence="1">
    <location>
        <begin position="1"/>
        <end position="23"/>
    </location>
</feature>
<dbReference type="AlphaFoldDB" id="A0A8X8FRK2"/>
<dbReference type="SUPFAM" id="SSF53807">
    <property type="entry name" value="Helical backbone' metal receptor"/>
    <property type="match status" value="1"/>
</dbReference>
<dbReference type="InterPro" id="IPR002491">
    <property type="entry name" value="ABC_transptr_periplasmic_BD"/>
</dbReference>
<evidence type="ECO:0000256" key="1">
    <source>
        <dbReference type="SAM" id="SignalP"/>
    </source>
</evidence>
<dbReference type="Gene3D" id="3.40.50.1980">
    <property type="entry name" value="Nitrogenase molybdenum iron protein domain"/>
    <property type="match status" value="1"/>
</dbReference>
<gene>
    <name evidence="3" type="ORF">H9654_02450</name>
</gene>
<comment type="caution">
    <text evidence="3">The sequence shown here is derived from an EMBL/GenBank/DDBJ whole genome shotgun (WGS) entry which is preliminary data.</text>
</comment>
<feature type="chain" id="PRO_5036482258" evidence="1">
    <location>
        <begin position="24"/>
        <end position="352"/>
    </location>
</feature>
<dbReference type="PANTHER" id="PTHR30535">
    <property type="entry name" value="VITAMIN B12-BINDING PROTEIN"/>
    <property type="match status" value="1"/>
</dbReference>
<evidence type="ECO:0000313" key="4">
    <source>
        <dbReference type="Proteomes" id="UP000636938"/>
    </source>
</evidence>
<dbReference type="PROSITE" id="PS50983">
    <property type="entry name" value="FE_B12_PBP"/>
    <property type="match status" value="1"/>
</dbReference>
<dbReference type="InterPro" id="IPR050902">
    <property type="entry name" value="ABC_Transporter_SBP"/>
</dbReference>
<dbReference type="RefSeq" id="WP_191768734.1">
    <property type="nucleotide sequence ID" value="NZ_JACSQS010000001.1"/>
</dbReference>
<dbReference type="PANTHER" id="PTHR30535:SF4">
    <property type="entry name" value="HEMIN-BINDING PERIPLASMIC PROTEIN HMUT"/>
    <property type="match status" value="1"/>
</dbReference>
<reference evidence="3 4" key="1">
    <citation type="submission" date="2020-08" db="EMBL/GenBank/DDBJ databases">
        <title>A Genomic Blueprint of the Chicken Gut Microbiome.</title>
        <authorList>
            <person name="Gilroy R."/>
            <person name="Ravi A."/>
            <person name="Getino M."/>
            <person name="Pursley I."/>
            <person name="Horton D.L."/>
            <person name="Alikhan N.-F."/>
            <person name="Baker D."/>
            <person name="Gharbi K."/>
            <person name="Hall N."/>
            <person name="Watson M."/>
            <person name="Adriaenssens E.M."/>
            <person name="Foster-Nyarko E."/>
            <person name="Jarju S."/>
            <person name="Secka A."/>
            <person name="Antonio M."/>
            <person name="Oren A."/>
            <person name="Chaudhuri R."/>
            <person name="La Ragione R.M."/>
            <person name="Hildebrand F."/>
            <person name="Pallen M.J."/>
        </authorList>
    </citation>
    <scope>NUCLEOTIDE SEQUENCE [LARGE SCALE GENOMIC DNA]</scope>
    <source>
        <strain evidence="3 4">Sa5BUN4</strain>
    </source>
</reference>
<evidence type="ECO:0000259" key="2">
    <source>
        <dbReference type="PROSITE" id="PS50983"/>
    </source>
</evidence>
<feature type="domain" description="Fe/B12 periplasmic-binding" evidence="2">
    <location>
        <begin position="94"/>
        <end position="352"/>
    </location>
</feature>
<keyword evidence="4" id="KW-1185">Reference proteome</keyword>
<evidence type="ECO:0000313" key="3">
    <source>
        <dbReference type="EMBL" id="MBD7953054.1"/>
    </source>
</evidence>
<keyword evidence="1" id="KW-0732">Signal</keyword>
<organism evidence="3 4">
    <name type="scientific">Stenotrophomonas lacuserhaii</name>
    <dbReference type="NCBI Taxonomy" id="2760084"/>
    <lineage>
        <taxon>Bacteria</taxon>
        <taxon>Pseudomonadati</taxon>
        <taxon>Pseudomonadota</taxon>
        <taxon>Gammaproteobacteria</taxon>
        <taxon>Lysobacterales</taxon>
        <taxon>Lysobacteraceae</taxon>
        <taxon>Stenotrophomonas</taxon>
    </lineage>
</organism>
<dbReference type="Proteomes" id="UP000636938">
    <property type="component" value="Unassembled WGS sequence"/>
</dbReference>
<name>A0A8X8FRK2_9GAMM</name>
<accession>A0A8X8FRK2</accession>
<protein>
    <submittedName>
        <fullName evidence="3">ABC transporter substrate-binding protein</fullName>
    </submittedName>
</protein>
<dbReference type="EMBL" id="JACSQS010000001">
    <property type="protein sequence ID" value="MBD7953054.1"/>
    <property type="molecule type" value="Genomic_DNA"/>
</dbReference>
<sequence length="352" mass="34897">MNPNLIQAARTLPTSLALALALAACSGRGEPAAPAQAAATPPATGAAAEHGALPADWRRVGGETVPSVAAGAATLPATVHSDDGVDVQVDDASRIIAGGDDIIAVIEALGQGSQVFAAPTNATTDAGRAAPHRFLFNRTTGVEGVLSLGGSLFLGNSLRRHSDLAEKLRAVGQDAVIIDDLQPAPDKVRKVAAAIGRTVAGVALADAVQTQLDEAAGIATASMSTPRVIHVSATGAGGNPTVAGADSASGKLIALAGGLNIGTEAGVANFSALSNEGVVAAAPEVILVTEHDLQLFGGADGLWKAYPTLKQTPAGQAGRVWVMPDLQLKYTSVGSGAGALALARALAALPPA</sequence>
<proteinExistence type="predicted"/>